<evidence type="ECO:0000313" key="3">
    <source>
        <dbReference type="Proteomes" id="UP001209878"/>
    </source>
</evidence>
<protein>
    <submittedName>
        <fullName evidence="2">Uncharacterized protein</fullName>
    </submittedName>
</protein>
<dbReference type="AlphaFoldDB" id="A0AAD9KEA7"/>
<comment type="caution">
    <text evidence="2">The sequence shown here is derived from an EMBL/GenBank/DDBJ whole genome shotgun (WGS) entry which is preliminary data.</text>
</comment>
<dbReference type="Proteomes" id="UP001209878">
    <property type="component" value="Unassembled WGS sequence"/>
</dbReference>
<evidence type="ECO:0000313" key="2">
    <source>
        <dbReference type="EMBL" id="KAK2169577.1"/>
    </source>
</evidence>
<reference evidence="2" key="1">
    <citation type="journal article" date="2023" name="Mol. Biol. Evol.">
        <title>Third-Generation Sequencing Reveals the Adaptive Role of the Epigenome in Three Deep-Sea Polychaetes.</title>
        <authorList>
            <person name="Perez M."/>
            <person name="Aroh O."/>
            <person name="Sun Y."/>
            <person name="Lan Y."/>
            <person name="Juniper S.K."/>
            <person name="Young C.R."/>
            <person name="Angers B."/>
            <person name="Qian P.Y."/>
        </authorList>
    </citation>
    <scope>NUCLEOTIDE SEQUENCE</scope>
    <source>
        <strain evidence="2">R07B-5</strain>
    </source>
</reference>
<dbReference type="EMBL" id="JAODUO010001183">
    <property type="protein sequence ID" value="KAK2169577.1"/>
    <property type="molecule type" value="Genomic_DNA"/>
</dbReference>
<evidence type="ECO:0000256" key="1">
    <source>
        <dbReference type="SAM" id="MobiDB-lite"/>
    </source>
</evidence>
<organism evidence="2 3">
    <name type="scientific">Ridgeia piscesae</name>
    <name type="common">Tubeworm</name>
    <dbReference type="NCBI Taxonomy" id="27915"/>
    <lineage>
        <taxon>Eukaryota</taxon>
        <taxon>Metazoa</taxon>
        <taxon>Spiralia</taxon>
        <taxon>Lophotrochozoa</taxon>
        <taxon>Annelida</taxon>
        <taxon>Polychaeta</taxon>
        <taxon>Sedentaria</taxon>
        <taxon>Canalipalpata</taxon>
        <taxon>Sabellida</taxon>
        <taxon>Siboglinidae</taxon>
        <taxon>Ridgeia</taxon>
    </lineage>
</organism>
<name>A0AAD9KEA7_RIDPI</name>
<feature type="region of interest" description="Disordered" evidence="1">
    <location>
        <begin position="29"/>
        <end position="59"/>
    </location>
</feature>
<accession>A0AAD9KEA7</accession>
<gene>
    <name evidence="2" type="ORF">NP493_1184g00003</name>
</gene>
<sequence>MMKNDTPIYVNNTQIENFKSCIYMGQIYNNQRHKPRQGDSKKNYGRIDSIRQAPRHLQG</sequence>
<keyword evidence="3" id="KW-1185">Reference proteome</keyword>
<proteinExistence type="predicted"/>